<organism evidence="1">
    <name type="scientific">uncultured Chloroflexia bacterium</name>
    <dbReference type="NCBI Taxonomy" id="1672391"/>
    <lineage>
        <taxon>Bacteria</taxon>
        <taxon>Bacillati</taxon>
        <taxon>Chloroflexota</taxon>
        <taxon>Chloroflexia</taxon>
        <taxon>environmental samples</taxon>
    </lineage>
</organism>
<reference evidence="1" key="1">
    <citation type="submission" date="2020-02" db="EMBL/GenBank/DDBJ databases">
        <authorList>
            <person name="Meier V. D."/>
        </authorList>
    </citation>
    <scope>NUCLEOTIDE SEQUENCE</scope>
    <source>
        <strain evidence="1">AVDCRST_MAG93</strain>
    </source>
</reference>
<accession>A0A6J4NLP7</accession>
<dbReference type="AlphaFoldDB" id="A0A6J4NLP7"/>
<name>A0A6J4NLP7_9CHLR</name>
<sequence length="62" mass="6371">MPPAFGSPADYAAAHGYSAGETPVIDLVPLAPTRPRACLGTHRAPLFSLPTSTACMNVTCAE</sequence>
<dbReference type="EMBL" id="CADCTR010003225">
    <property type="protein sequence ID" value="CAA9388663.1"/>
    <property type="molecule type" value="Genomic_DNA"/>
</dbReference>
<protein>
    <submittedName>
        <fullName evidence="1">Uncharacterized protein</fullName>
    </submittedName>
</protein>
<evidence type="ECO:0000313" key="1">
    <source>
        <dbReference type="EMBL" id="CAA9388663.1"/>
    </source>
</evidence>
<gene>
    <name evidence="1" type="ORF">AVDCRST_MAG93-9608</name>
</gene>
<proteinExistence type="predicted"/>